<dbReference type="KEGG" id="apro:F751_0227"/>
<gene>
    <name evidence="1" type="ORF">F751_0227</name>
</gene>
<dbReference type="SUPFAM" id="SSF50891">
    <property type="entry name" value="Cyclophilin-like"/>
    <property type="match status" value="1"/>
</dbReference>
<dbReference type="GO" id="GO:0016853">
    <property type="term" value="F:isomerase activity"/>
    <property type="evidence" value="ECO:0007669"/>
    <property type="project" value="UniProtKB-KW"/>
</dbReference>
<dbReference type="RefSeq" id="XP_011396924.1">
    <property type="nucleotide sequence ID" value="XM_011398622.1"/>
</dbReference>
<accession>A0A087SE89</accession>
<dbReference type="OrthoDB" id="1735926at2759"/>
<dbReference type="eggNOG" id="ENOG502QRM6">
    <property type="taxonomic scope" value="Eukaryota"/>
</dbReference>
<reference evidence="1 2" key="1">
    <citation type="journal article" date="2014" name="BMC Genomics">
        <title>Oil accumulation mechanisms of the oleaginous microalga Chlorella protothecoides revealed through its genome, transcriptomes, and proteomes.</title>
        <authorList>
            <person name="Gao C."/>
            <person name="Wang Y."/>
            <person name="Shen Y."/>
            <person name="Yan D."/>
            <person name="He X."/>
            <person name="Dai J."/>
            <person name="Wu Q."/>
        </authorList>
    </citation>
    <scope>NUCLEOTIDE SEQUENCE [LARGE SCALE GENOMIC DNA]</scope>
    <source>
        <strain evidence="1 2">0710</strain>
    </source>
</reference>
<sequence length="353" mass="36474">MISPVASGPLSGWIAFGFGPTMRRPTSGSNARVAAGLVAFMGLMASYPVYVATRGSKLQASERALGGDALIRGAYVNTGSKDVGPDPAAVLVSPIARVPRSAEAALRRSVPAFNPDARAIREGLESVAFKLRIPQRKPWASMAEDRVAAALAAVGRLELLQAPGLAFRVPGQYEGLPRLTGRAVVRLELTLDGFSAPLSAGALAAAVADGALDGQPLAASPVAVVVGAQTPDDPGVPLEILPAGDFEPVYRTPLDVAAGELPVLPLSVYGAIAMTQLPAESEQTPGMVSSRQFFIYKFDRSSAGLAGLSFDEGQFGVLGYVTKGLGVLDSLGEGDKVVSARIVSGSDLLQRPQ</sequence>
<dbReference type="STRING" id="3075.A0A087SE89"/>
<dbReference type="PANTHER" id="PTHR47318">
    <property type="entry name" value="PEPTIDYL-PROLYL CIS-TRANS ISOMERASE CYP37, CHLOROPLASTIC"/>
    <property type="match status" value="1"/>
</dbReference>
<proteinExistence type="predicted"/>
<dbReference type="InterPro" id="IPR044259">
    <property type="entry name" value="CYP37-like"/>
</dbReference>
<dbReference type="AlphaFoldDB" id="A0A087SE89"/>
<dbReference type="Proteomes" id="UP000028924">
    <property type="component" value="Unassembled WGS sequence"/>
</dbReference>
<evidence type="ECO:0000313" key="1">
    <source>
        <dbReference type="EMBL" id="KFM24043.1"/>
    </source>
</evidence>
<dbReference type="InterPro" id="IPR029000">
    <property type="entry name" value="Cyclophilin-like_dom_sf"/>
</dbReference>
<dbReference type="PANTHER" id="PTHR47318:SF1">
    <property type="entry name" value="PEPTIDYL-PROLYL CIS-TRANS ISOMERASE CYP37, CHLOROPLASTIC"/>
    <property type="match status" value="1"/>
</dbReference>
<keyword evidence="2" id="KW-1185">Reference proteome</keyword>
<keyword evidence="1" id="KW-0413">Isomerase</keyword>
<dbReference type="EMBL" id="KL662104">
    <property type="protein sequence ID" value="KFM24043.1"/>
    <property type="molecule type" value="Genomic_DNA"/>
</dbReference>
<dbReference type="GeneID" id="23611618"/>
<evidence type="ECO:0000313" key="2">
    <source>
        <dbReference type="Proteomes" id="UP000028924"/>
    </source>
</evidence>
<protein>
    <submittedName>
        <fullName evidence="1">Peptidyl-prolyl cis-trans isomerase CYP37, chloroplastic</fullName>
    </submittedName>
</protein>
<organism evidence="1 2">
    <name type="scientific">Auxenochlorella protothecoides</name>
    <name type="common">Green microalga</name>
    <name type="synonym">Chlorella protothecoides</name>
    <dbReference type="NCBI Taxonomy" id="3075"/>
    <lineage>
        <taxon>Eukaryota</taxon>
        <taxon>Viridiplantae</taxon>
        <taxon>Chlorophyta</taxon>
        <taxon>core chlorophytes</taxon>
        <taxon>Trebouxiophyceae</taxon>
        <taxon>Chlorellales</taxon>
        <taxon>Chlorellaceae</taxon>
        <taxon>Auxenochlorella</taxon>
    </lineage>
</organism>
<name>A0A087SE89_AUXPR</name>